<evidence type="ECO:0000259" key="5">
    <source>
        <dbReference type="Pfam" id="PF00389"/>
    </source>
</evidence>
<dbReference type="AlphaFoldDB" id="A0A1H3S5Y0"/>
<dbReference type="GO" id="GO:0016616">
    <property type="term" value="F:oxidoreductase activity, acting on the CH-OH group of donors, NAD or NADP as acceptor"/>
    <property type="evidence" value="ECO:0007669"/>
    <property type="project" value="InterPro"/>
</dbReference>
<dbReference type="Pfam" id="PF00389">
    <property type="entry name" value="2-Hacid_dh"/>
    <property type="match status" value="1"/>
</dbReference>
<keyword evidence="2 4" id="KW-0560">Oxidoreductase</keyword>
<dbReference type="InterPro" id="IPR029753">
    <property type="entry name" value="D-isomer_DH_CS"/>
</dbReference>
<keyword evidence="3" id="KW-0520">NAD</keyword>
<dbReference type="GO" id="GO:0051287">
    <property type="term" value="F:NAD binding"/>
    <property type="evidence" value="ECO:0007669"/>
    <property type="project" value="InterPro"/>
</dbReference>
<name>A0A1H3S5Y0_9FIRM</name>
<comment type="similarity">
    <text evidence="1 4">Belongs to the D-isomer specific 2-hydroxyacid dehydrogenase family.</text>
</comment>
<evidence type="ECO:0000256" key="1">
    <source>
        <dbReference type="ARBA" id="ARBA00005854"/>
    </source>
</evidence>
<dbReference type="InterPro" id="IPR036291">
    <property type="entry name" value="NAD(P)-bd_dom_sf"/>
</dbReference>
<dbReference type="CDD" id="cd12155">
    <property type="entry name" value="PGDH_1"/>
    <property type="match status" value="1"/>
</dbReference>
<feature type="domain" description="D-isomer specific 2-hydroxyacid dehydrogenase NAD-binding" evidence="6">
    <location>
        <begin position="92"/>
        <end position="262"/>
    </location>
</feature>
<accession>A0A1H3S5Y0</accession>
<dbReference type="PROSITE" id="PS00671">
    <property type="entry name" value="D_2_HYDROXYACID_DH_3"/>
    <property type="match status" value="1"/>
</dbReference>
<organism evidence="7 8">
    <name type="scientific">Proteiniborus ethanoligenes</name>
    <dbReference type="NCBI Taxonomy" id="415015"/>
    <lineage>
        <taxon>Bacteria</taxon>
        <taxon>Bacillati</taxon>
        <taxon>Bacillota</taxon>
        <taxon>Clostridia</taxon>
        <taxon>Eubacteriales</taxon>
        <taxon>Proteiniborus</taxon>
    </lineage>
</organism>
<dbReference type="InterPro" id="IPR006140">
    <property type="entry name" value="D-isomer_DH_NAD-bd"/>
</dbReference>
<dbReference type="SUPFAM" id="SSF52283">
    <property type="entry name" value="Formate/glycerate dehydrogenase catalytic domain-like"/>
    <property type="match status" value="1"/>
</dbReference>
<dbReference type="PANTHER" id="PTHR43333">
    <property type="entry name" value="2-HACID_DH_C DOMAIN-CONTAINING PROTEIN"/>
    <property type="match status" value="1"/>
</dbReference>
<evidence type="ECO:0000256" key="4">
    <source>
        <dbReference type="RuleBase" id="RU003719"/>
    </source>
</evidence>
<evidence type="ECO:0000256" key="2">
    <source>
        <dbReference type="ARBA" id="ARBA00023002"/>
    </source>
</evidence>
<sequence>MERIRQLGYDIIEKSEKELYFSEELRDTEVLVCYNPFNTLDISKLPNLKWIQLTSVGIDQVPIDILKKNSITLTNNKGGYSIPIGEWIVLKLLEMYKNSKAFYQKQSQKIWKIDTSLLELYGKTIGFIGTGSIASEAAKRLKGFGVDILGLNTRGTKTEYFDKCYSIDKINEMVKLSDAIVVSIPHTEKTHNLLNEEVFQEMKNGVYLVNIARGSIIDERAMINNLKNGKIKCAALDVFEKEPLDKNNPLWEIENVIITPHNSWVSEMRDDRRFNIIYDNLKRYLSNQTLKNIVDLNKGY</sequence>
<evidence type="ECO:0000313" key="7">
    <source>
        <dbReference type="EMBL" id="SDZ33304.1"/>
    </source>
</evidence>
<reference evidence="8" key="1">
    <citation type="submission" date="2016-10" db="EMBL/GenBank/DDBJ databases">
        <authorList>
            <person name="Varghese N."/>
            <person name="Submissions S."/>
        </authorList>
    </citation>
    <scope>NUCLEOTIDE SEQUENCE [LARGE SCALE GENOMIC DNA]</scope>
    <source>
        <strain evidence="8">DSM 21650</strain>
    </source>
</reference>
<dbReference type="EMBL" id="FNQE01000037">
    <property type="protein sequence ID" value="SDZ33304.1"/>
    <property type="molecule type" value="Genomic_DNA"/>
</dbReference>
<dbReference type="Gene3D" id="3.40.50.720">
    <property type="entry name" value="NAD(P)-binding Rossmann-like Domain"/>
    <property type="match status" value="2"/>
</dbReference>
<feature type="domain" description="D-isomer specific 2-hydroxyacid dehydrogenase catalytic" evidence="5">
    <location>
        <begin position="22"/>
        <end position="294"/>
    </location>
</feature>
<dbReference type="InterPro" id="IPR006139">
    <property type="entry name" value="D-isomer_2_OHA_DH_cat_dom"/>
</dbReference>
<dbReference type="SUPFAM" id="SSF51735">
    <property type="entry name" value="NAD(P)-binding Rossmann-fold domains"/>
    <property type="match status" value="1"/>
</dbReference>
<evidence type="ECO:0000313" key="8">
    <source>
        <dbReference type="Proteomes" id="UP000198625"/>
    </source>
</evidence>
<protein>
    <submittedName>
        <fullName evidence="7">Phosphoglycerate dehydrogenase</fullName>
    </submittedName>
</protein>
<gene>
    <name evidence="7" type="ORF">SAMN05660462_02727</name>
</gene>
<evidence type="ECO:0000256" key="3">
    <source>
        <dbReference type="ARBA" id="ARBA00023027"/>
    </source>
</evidence>
<dbReference type="STRING" id="415015.SAMN05660462_02727"/>
<keyword evidence="8" id="KW-1185">Reference proteome</keyword>
<dbReference type="Proteomes" id="UP000198625">
    <property type="component" value="Unassembled WGS sequence"/>
</dbReference>
<dbReference type="Pfam" id="PF02826">
    <property type="entry name" value="2-Hacid_dh_C"/>
    <property type="match status" value="1"/>
</dbReference>
<evidence type="ECO:0000259" key="6">
    <source>
        <dbReference type="Pfam" id="PF02826"/>
    </source>
</evidence>
<dbReference type="PANTHER" id="PTHR43333:SF1">
    <property type="entry name" value="D-ISOMER SPECIFIC 2-HYDROXYACID DEHYDROGENASE NAD-BINDING DOMAIN-CONTAINING PROTEIN"/>
    <property type="match status" value="1"/>
</dbReference>
<proteinExistence type="inferred from homology"/>